<dbReference type="OrthoDB" id="9795329at2"/>
<dbReference type="PANTHER" id="PTHR42673">
    <property type="entry name" value="MALEYLACETOACETATE ISOMERASE"/>
    <property type="match status" value="1"/>
</dbReference>
<evidence type="ECO:0000313" key="3">
    <source>
        <dbReference type="Proteomes" id="UP000298781"/>
    </source>
</evidence>
<dbReference type="Gene3D" id="1.20.1050.10">
    <property type="match status" value="1"/>
</dbReference>
<dbReference type="GO" id="GO:0016034">
    <property type="term" value="F:maleylacetoacetate isomerase activity"/>
    <property type="evidence" value="ECO:0007669"/>
    <property type="project" value="TreeGrafter"/>
</dbReference>
<dbReference type="Gene3D" id="3.40.30.10">
    <property type="entry name" value="Glutaredoxin"/>
    <property type="match status" value="1"/>
</dbReference>
<keyword evidence="2" id="KW-0808">Transferase</keyword>
<dbReference type="GO" id="GO:0006559">
    <property type="term" value="P:L-phenylalanine catabolic process"/>
    <property type="evidence" value="ECO:0007669"/>
    <property type="project" value="TreeGrafter"/>
</dbReference>
<evidence type="ECO:0000259" key="1">
    <source>
        <dbReference type="PROSITE" id="PS50404"/>
    </source>
</evidence>
<dbReference type="SUPFAM" id="SSF47616">
    <property type="entry name" value="GST C-terminal domain-like"/>
    <property type="match status" value="1"/>
</dbReference>
<dbReference type="KEGG" id="pstg:E8M01_10455"/>
<dbReference type="Proteomes" id="UP000298781">
    <property type="component" value="Chromosome"/>
</dbReference>
<dbReference type="PANTHER" id="PTHR42673:SF4">
    <property type="entry name" value="MALEYLACETOACETATE ISOMERASE"/>
    <property type="match status" value="1"/>
</dbReference>
<keyword evidence="3" id="KW-1185">Reference proteome</keyword>
<reference evidence="2 3" key="1">
    <citation type="submission" date="2019-04" db="EMBL/GenBank/DDBJ databases">
        <title>Phreatobacter aquaticus sp. nov.</title>
        <authorList>
            <person name="Choi A."/>
        </authorList>
    </citation>
    <scope>NUCLEOTIDE SEQUENCE [LARGE SCALE GENOMIC DNA]</scope>
    <source>
        <strain evidence="2 3">KCTC 52518</strain>
    </source>
</reference>
<dbReference type="InterPro" id="IPR004045">
    <property type="entry name" value="Glutathione_S-Trfase_N"/>
</dbReference>
<accession>A0A4D7AX25</accession>
<organism evidence="2 3">
    <name type="scientific">Phreatobacter stygius</name>
    <dbReference type="NCBI Taxonomy" id="1940610"/>
    <lineage>
        <taxon>Bacteria</taxon>
        <taxon>Pseudomonadati</taxon>
        <taxon>Pseudomonadota</taxon>
        <taxon>Alphaproteobacteria</taxon>
        <taxon>Hyphomicrobiales</taxon>
        <taxon>Phreatobacteraceae</taxon>
        <taxon>Phreatobacter</taxon>
    </lineage>
</organism>
<dbReference type="GO" id="GO:0004364">
    <property type="term" value="F:glutathione transferase activity"/>
    <property type="evidence" value="ECO:0007669"/>
    <property type="project" value="TreeGrafter"/>
</dbReference>
<name>A0A4D7AX25_9HYPH</name>
<dbReference type="CDD" id="cd03205">
    <property type="entry name" value="GST_C_6"/>
    <property type="match status" value="1"/>
</dbReference>
<dbReference type="PROSITE" id="PS50404">
    <property type="entry name" value="GST_NTER"/>
    <property type="match status" value="1"/>
</dbReference>
<dbReference type="EMBL" id="CP039690">
    <property type="protein sequence ID" value="QCI64611.1"/>
    <property type="molecule type" value="Genomic_DNA"/>
</dbReference>
<dbReference type="Pfam" id="PF13409">
    <property type="entry name" value="GST_N_2"/>
    <property type="match status" value="1"/>
</dbReference>
<dbReference type="AlphaFoldDB" id="A0A4D7AX25"/>
<protein>
    <submittedName>
        <fullName evidence="2">Glutathione S-transferase</fullName>
    </submittedName>
</protein>
<proteinExistence type="predicted"/>
<dbReference type="InterPro" id="IPR036249">
    <property type="entry name" value="Thioredoxin-like_sf"/>
</dbReference>
<dbReference type="SUPFAM" id="SSF52833">
    <property type="entry name" value="Thioredoxin-like"/>
    <property type="match status" value="1"/>
</dbReference>
<dbReference type="RefSeq" id="WP_136960063.1">
    <property type="nucleotide sequence ID" value="NZ_CP039690.1"/>
</dbReference>
<evidence type="ECO:0000313" key="2">
    <source>
        <dbReference type="EMBL" id="QCI64611.1"/>
    </source>
</evidence>
<dbReference type="GO" id="GO:0006749">
    <property type="term" value="P:glutathione metabolic process"/>
    <property type="evidence" value="ECO:0007669"/>
    <property type="project" value="TreeGrafter"/>
</dbReference>
<sequence length="202" mass="22271">MPLVLRSSPPSPFGRKIKLALAHLDLADRVTVELADTMDGGDALRLQNPLGKIPALILEDGTTIYDSRVILEYLDIEAGGNKIIPADPKLRIPALTLQALADGILDAGILLRYEAMFRSEDRREPRWLDHQHGKVARGLAALEAMPPALDVTVGTIALACALGYQDIRFQGAWRANHPNLVGWLDAFIRQMPEAWERTKPVL</sequence>
<gene>
    <name evidence="2" type="ORF">E8M01_10455</name>
</gene>
<feature type="domain" description="GST N-terminal" evidence="1">
    <location>
        <begin position="1"/>
        <end position="82"/>
    </location>
</feature>
<dbReference type="InterPro" id="IPR036282">
    <property type="entry name" value="Glutathione-S-Trfase_C_sf"/>
</dbReference>